<accession>A0A0F5PLE7</accession>
<reference evidence="1 2" key="2">
    <citation type="journal article" date="2015" name="BMC Genomics">
        <title>Analysis of three genomes within the thermophilic bacterial species Caldanaerobacter subterraneus with a focus on carbon monoxide dehydrogenase evolution and hydrolase diversity.</title>
        <authorList>
            <person name="Sant'Anna F.H."/>
            <person name="Lebedinsky A.V."/>
            <person name="Sokolova T.G."/>
            <person name="Robb F.T."/>
            <person name="Gonzalez J.M."/>
        </authorList>
    </citation>
    <scope>NUCLEOTIDE SEQUENCE [LARGE SCALE GENOMIC DNA]</scope>
    <source>
        <strain evidence="1 2">DSM 12653</strain>
    </source>
</reference>
<dbReference type="AlphaFoldDB" id="A0A0F5PLE7"/>
<name>A0A0F5PLE7_9THEO</name>
<reference evidence="1 2" key="1">
    <citation type="submission" date="2008-07" db="EMBL/GenBank/DDBJ databases">
        <authorList>
            <person name="Gonzalez J."/>
            <person name="Sokolova T."/>
            <person name="Ferriera S."/>
            <person name="Johnson J."/>
            <person name="Kravitz S."/>
            <person name="Beeson K."/>
            <person name="Sutton G."/>
            <person name="Rogers Y.-H."/>
            <person name="Friedman R."/>
            <person name="Frazier M."/>
            <person name="Venter J.C."/>
        </authorList>
    </citation>
    <scope>NUCLEOTIDE SEQUENCE [LARGE SCALE GENOMIC DNA]</scope>
    <source>
        <strain evidence="1 2">DSM 12653</strain>
    </source>
</reference>
<dbReference type="EMBL" id="ABXP02000082">
    <property type="protein sequence ID" value="KKC29425.1"/>
    <property type="molecule type" value="Genomic_DNA"/>
</dbReference>
<dbReference type="Proteomes" id="UP000010146">
    <property type="component" value="Unassembled WGS sequence"/>
</dbReference>
<comment type="caution">
    <text evidence="1">The sequence shown here is derived from an EMBL/GenBank/DDBJ whole genome shotgun (WGS) entry which is preliminary data.</text>
</comment>
<protein>
    <submittedName>
        <fullName evidence="1">Uncharacterized protein</fullName>
    </submittedName>
</protein>
<sequence length="49" mass="5828">MVKKKQLSKWAFNEGCFFCKKGDLNEGFYFLYGKGVVEIHYRRYIGGRD</sequence>
<reference evidence="2" key="3">
    <citation type="submission" date="2015-02" db="EMBL/GenBank/DDBJ databases">
        <title>Genome analysis of three genomes within the thermophilic hydrogenogenic bacterial species Caldanaerobacter subterraneus.</title>
        <authorList>
            <person name="Sant'Anna F.H."/>
            <person name="Lebedinsky A."/>
            <person name="Sokolova T."/>
            <person name="Robb F.T."/>
            <person name="Gonzalez J.M."/>
        </authorList>
    </citation>
    <scope>NUCLEOTIDE SEQUENCE [LARGE SCALE GENOMIC DNA]</scope>
    <source>
        <strain evidence="2">DSM 12653</strain>
    </source>
</reference>
<proteinExistence type="predicted"/>
<gene>
    <name evidence="1" type="ORF">CDSM653_01550</name>
</gene>
<evidence type="ECO:0000313" key="1">
    <source>
        <dbReference type="EMBL" id="KKC29425.1"/>
    </source>
</evidence>
<organism evidence="1 2">
    <name type="scientific">Caldanaerobacter subterraneus subsp. pacificus DSM 12653</name>
    <dbReference type="NCBI Taxonomy" id="391606"/>
    <lineage>
        <taxon>Bacteria</taxon>
        <taxon>Bacillati</taxon>
        <taxon>Bacillota</taxon>
        <taxon>Clostridia</taxon>
        <taxon>Thermoanaerobacterales</taxon>
        <taxon>Thermoanaerobacteraceae</taxon>
        <taxon>Caldanaerobacter</taxon>
    </lineage>
</organism>
<evidence type="ECO:0000313" key="2">
    <source>
        <dbReference type="Proteomes" id="UP000010146"/>
    </source>
</evidence>